<feature type="region of interest" description="Disordered" evidence="1">
    <location>
        <begin position="1"/>
        <end position="34"/>
    </location>
</feature>
<name>A0A8I2ZBM3_VERLO</name>
<comment type="caution">
    <text evidence="2">The sequence shown here is derived from an EMBL/GenBank/DDBJ whole genome shotgun (WGS) entry which is preliminary data.</text>
</comment>
<dbReference type="AlphaFoldDB" id="A0A8I2ZBM3"/>
<reference evidence="2" key="1">
    <citation type="journal article" date="2021" name="Mol. Plant Pathol.">
        <title>A 20-kb lineage-specific genomic region tames virulence in pathogenic amphidiploid Verticillium longisporum.</title>
        <authorList>
            <person name="Harting R."/>
            <person name="Starke J."/>
            <person name="Kusch H."/>
            <person name="Poggeler S."/>
            <person name="Maurus I."/>
            <person name="Schluter R."/>
            <person name="Landesfeind M."/>
            <person name="Bulla I."/>
            <person name="Nowrousian M."/>
            <person name="de Jonge R."/>
            <person name="Stahlhut G."/>
            <person name="Hoff K.J."/>
            <person name="Asshauer K.P."/>
            <person name="Thurmer A."/>
            <person name="Stanke M."/>
            <person name="Daniel R."/>
            <person name="Morgenstern B."/>
            <person name="Thomma B.P.H.J."/>
            <person name="Kronstad J.W."/>
            <person name="Braus-Stromeyer S.A."/>
            <person name="Braus G.H."/>
        </authorList>
    </citation>
    <scope>NUCLEOTIDE SEQUENCE</scope>
    <source>
        <strain evidence="2">Vl32</strain>
    </source>
</reference>
<evidence type="ECO:0000256" key="1">
    <source>
        <dbReference type="SAM" id="MobiDB-lite"/>
    </source>
</evidence>
<dbReference type="Proteomes" id="UP000689129">
    <property type="component" value="Unassembled WGS sequence"/>
</dbReference>
<organism evidence="2 3">
    <name type="scientific">Verticillium longisporum</name>
    <name type="common">Verticillium dahliae var. longisporum</name>
    <dbReference type="NCBI Taxonomy" id="100787"/>
    <lineage>
        <taxon>Eukaryota</taxon>
        <taxon>Fungi</taxon>
        <taxon>Dikarya</taxon>
        <taxon>Ascomycota</taxon>
        <taxon>Pezizomycotina</taxon>
        <taxon>Sordariomycetes</taxon>
        <taxon>Hypocreomycetidae</taxon>
        <taxon>Glomerellales</taxon>
        <taxon>Plectosphaerellaceae</taxon>
        <taxon>Verticillium</taxon>
    </lineage>
</organism>
<sequence length="80" mass="8436">MDSKSASCHSSTTCSTSRECRDGYGPPSSIRWTTPSHSDVCPLLALAPPLSPQRRGIPGVSSSAAGYFHKESVRQAGSKN</sequence>
<evidence type="ECO:0000313" key="3">
    <source>
        <dbReference type="Proteomes" id="UP000689129"/>
    </source>
</evidence>
<gene>
    <name evidence="2" type="ORF">HYQ45_014982</name>
</gene>
<accession>A0A8I2ZBM3</accession>
<protein>
    <submittedName>
        <fullName evidence="2">Uncharacterized protein</fullName>
    </submittedName>
</protein>
<dbReference type="EMBL" id="JAEMWZ010000396">
    <property type="protein sequence ID" value="KAG7119598.1"/>
    <property type="molecule type" value="Genomic_DNA"/>
</dbReference>
<evidence type="ECO:0000313" key="2">
    <source>
        <dbReference type="EMBL" id="KAG7119598.1"/>
    </source>
</evidence>
<proteinExistence type="predicted"/>
<feature type="compositionally biased region" description="Low complexity" evidence="1">
    <location>
        <begin position="1"/>
        <end position="17"/>
    </location>
</feature>
<feature type="region of interest" description="Disordered" evidence="1">
    <location>
        <begin position="48"/>
        <end position="80"/>
    </location>
</feature>